<keyword evidence="1" id="KW-0812">Transmembrane</keyword>
<reference evidence="2 3" key="1">
    <citation type="submission" date="2019-08" db="EMBL/GenBank/DDBJ databases">
        <title>Bacillus genomes from the desert of Cuatro Cienegas, Coahuila.</title>
        <authorList>
            <person name="Olmedo-Alvarez G."/>
        </authorList>
    </citation>
    <scope>NUCLEOTIDE SEQUENCE [LARGE SCALE GENOMIC DNA]</scope>
    <source>
        <strain evidence="2 3">CH28_1T</strain>
    </source>
</reference>
<evidence type="ECO:0000256" key="1">
    <source>
        <dbReference type="SAM" id="Phobius"/>
    </source>
</evidence>
<evidence type="ECO:0000313" key="3">
    <source>
        <dbReference type="Proteomes" id="UP000322524"/>
    </source>
</evidence>
<feature type="transmembrane region" description="Helical" evidence="1">
    <location>
        <begin position="7"/>
        <end position="27"/>
    </location>
</feature>
<proteinExistence type="predicted"/>
<dbReference type="Proteomes" id="UP000322524">
    <property type="component" value="Unassembled WGS sequence"/>
</dbReference>
<sequence length="84" mass="9103">MSDAGRIFGTVFIVVGVLVAAYCVFGLKINTVIIDEPHPLRFVFAGFSILSGTFFGLVLLSLATIIENQESQKYMNAQQKSTSA</sequence>
<dbReference type="RefSeq" id="WP_148989581.1">
    <property type="nucleotide sequence ID" value="NZ_VTEV01000008.1"/>
</dbReference>
<feature type="transmembrane region" description="Helical" evidence="1">
    <location>
        <begin position="42"/>
        <end position="66"/>
    </location>
</feature>
<keyword evidence="1" id="KW-1133">Transmembrane helix</keyword>
<dbReference type="EMBL" id="VTEV01000008">
    <property type="protein sequence ID" value="TYS64475.1"/>
    <property type="molecule type" value="Genomic_DNA"/>
</dbReference>
<name>A0A5D4SM27_9BACI</name>
<organism evidence="2 3">
    <name type="scientific">Sutcliffiella horikoshii</name>
    <dbReference type="NCBI Taxonomy" id="79883"/>
    <lineage>
        <taxon>Bacteria</taxon>
        <taxon>Bacillati</taxon>
        <taxon>Bacillota</taxon>
        <taxon>Bacilli</taxon>
        <taxon>Bacillales</taxon>
        <taxon>Bacillaceae</taxon>
        <taxon>Sutcliffiella</taxon>
    </lineage>
</organism>
<gene>
    <name evidence="2" type="ORF">FZC76_18100</name>
</gene>
<accession>A0A5D4SM27</accession>
<evidence type="ECO:0000313" key="2">
    <source>
        <dbReference type="EMBL" id="TYS64475.1"/>
    </source>
</evidence>
<keyword evidence="1" id="KW-0472">Membrane</keyword>
<protein>
    <submittedName>
        <fullName evidence="2">Uncharacterized protein</fullName>
    </submittedName>
</protein>
<dbReference type="AlphaFoldDB" id="A0A5D4SM27"/>
<comment type="caution">
    <text evidence="2">The sequence shown here is derived from an EMBL/GenBank/DDBJ whole genome shotgun (WGS) entry which is preliminary data.</text>
</comment>